<evidence type="ECO:0000313" key="3">
    <source>
        <dbReference type="Proteomes" id="UP000799640"/>
    </source>
</evidence>
<proteinExistence type="predicted"/>
<evidence type="ECO:0000256" key="1">
    <source>
        <dbReference type="SAM" id="MobiDB-lite"/>
    </source>
</evidence>
<evidence type="ECO:0000313" key="2">
    <source>
        <dbReference type="EMBL" id="KAF2395807.1"/>
    </source>
</evidence>
<feature type="region of interest" description="Disordered" evidence="1">
    <location>
        <begin position="114"/>
        <end position="192"/>
    </location>
</feature>
<dbReference type="AlphaFoldDB" id="A0A6G1HIY6"/>
<feature type="region of interest" description="Disordered" evidence="1">
    <location>
        <begin position="1"/>
        <end position="78"/>
    </location>
</feature>
<reference evidence="2" key="1">
    <citation type="journal article" date="2020" name="Stud. Mycol.">
        <title>101 Dothideomycetes genomes: a test case for predicting lifestyles and emergence of pathogens.</title>
        <authorList>
            <person name="Haridas S."/>
            <person name="Albert R."/>
            <person name="Binder M."/>
            <person name="Bloem J."/>
            <person name="Labutti K."/>
            <person name="Salamov A."/>
            <person name="Andreopoulos B."/>
            <person name="Baker S."/>
            <person name="Barry K."/>
            <person name="Bills G."/>
            <person name="Bluhm B."/>
            <person name="Cannon C."/>
            <person name="Castanera R."/>
            <person name="Culley D."/>
            <person name="Daum C."/>
            <person name="Ezra D."/>
            <person name="Gonzalez J."/>
            <person name="Henrissat B."/>
            <person name="Kuo A."/>
            <person name="Liang C."/>
            <person name="Lipzen A."/>
            <person name="Lutzoni F."/>
            <person name="Magnuson J."/>
            <person name="Mondo S."/>
            <person name="Nolan M."/>
            <person name="Ohm R."/>
            <person name="Pangilinan J."/>
            <person name="Park H.-J."/>
            <person name="Ramirez L."/>
            <person name="Alfaro M."/>
            <person name="Sun H."/>
            <person name="Tritt A."/>
            <person name="Yoshinaga Y."/>
            <person name="Zwiers L.-H."/>
            <person name="Turgeon B."/>
            <person name="Goodwin S."/>
            <person name="Spatafora J."/>
            <person name="Crous P."/>
            <person name="Grigoriev I."/>
        </authorList>
    </citation>
    <scope>NUCLEOTIDE SEQUENCE</scope>
    <source>
        <strain evidence="2">CBS 262.69</strain>
    </source>
</reference>
<sequence>MSRQLVSDADTLINNKQAPPSSQSTYPTPVLSINSPLAPPCPPPISASRYPPFHTPPQRHHIISPSLPPKTRRHKKRRTINLSSPAPKRKPIIRKALWGIGRTRTACLRYTAPHLISPAPPTTRTNTAPTHAQPAHPARSGGPTLCPLDNGKSREAPQRPSISHPMMKASSSLATTTTSLHASGRARGRTIP</sequence>
<name>A0A6G1HIY6_9PEZI</name>
<protein>
    <submittedName>
        <fullName evidence="2">Uncharacterized protein</fullName>
    </submittedName>
</protein>
<organism evidence="2 3">
    <name type="scientific">Trichodelitschia bisporula</name>
    <dbReference type="NCBI Taxonomy" id="703511"/>
    <lineage>
        <taxon>Eukaryota</taxon>
        <taxon>Fungi</taxon>
        <taxon>Dikarya</taxon>
        <taxon>Ascomycota</taxon>
        <taxon>Pezizomycotina</taxon>
        <taxon>Dothideomycetes</taxon>
        <taxon>Dothideomycetes incertae sedis</taxon>
        <taxon>Phaeotrichales</taxon>
        <taxon>Phaeotrichaceae</taxon>
        <taxon>Trichodelitschia</taxon>
    </lineage>
</organism>
<feature type="compositionally biased region" description="Low complexity" evidence="1">
    <location>
        <begin position="169"/>
        <end position="180"/>
    </location>
</feature>
<feature type="compositionally biased region" description="Polar residues" evidence="1">
    <location>
        <begin position="12"/>
        <end position="27"/>
    </location>
</feature>
<dbReference type="Proteomes" id="UP000799640">
    <property type="component" value="Unassembled WGS sequence"/>
</dbReference>
<accession>A0A6G1HIY6</accession>
<feature type="compositionally biased region" description="Low complexity" evidence="1">
    <location>
        <begin position="122"/>
        <end position="138"/>
    </location>
</feature>
<dbReference type="EMBL" id="ML996711">
    <property type="protein sequence ID" value="KAF2395807.1"/>
    <property type="molecule type" value="Genomic_DNA"/>
</dbReference>
<keyword evidence="3" id="KW-1185">Reference proteome</keyword>
<gene>
    <name evidence="2" type="ORF">EJ06DRAFT_264282</name>
</gene>